<evidence type="ECO:0000313" key="2">
    <source>
        <dbReference type="EMBL" id="KIU01475.1"/>
    </source>
</evidence>
<evidence type="ECO:0000256" key="1">
    <source>
        <dbReference type="SAM" id="MobiDB-lite"/>
    </source>
</evidence>
<dbReference type="AlphaFoldDB" id="A0AA40JQ38"/>
<proteinExistence type="predicted"/>
<organism evidence="2 3">
    <name type="scientific">Staphylococcus aureus</name>
    <dbReference type="NCBI Taxonomy" id="1280"/>
    <lineage>
        <taxon>Bacteria</taxon>
        <taxon>Bacillati</taxon>
        <taxon>Bacillota</taxon>
        <taxon>Bacilli</taxon>
        <taxon>Bacillales</taxon>
        <taxon>Staphylococcaceae</taxon>
        <taxon>Staphylococcus</taxon>
    </lineage>
</organism>
<comment type="caution">
    <text evidence="2">The sequence shown here is derived from an EMBL/GenBank/DDBJ whole genome shotgun (WGS) entry which is preliminary data.</text>
</comment>
<reference evidence="2 3" key="1">
    <citation type="submission" date="2015-01" db="EMBL/GenBank/DDBJ databases">
        <title>Characterization of Swiss Staphylococcus aureus strains involved in food poisoning.</title>
        <authorList>
            <person name="Crovadore J."/>
            <person name="Chablais R."/>
            <person name="Tonacini J."/>
            <person name="Schnyder B."/>
            <person name="Lefort F."/>
        </authorList>
    </citation>
    <scope>NUCLEOTIDE SEQUENCE [LARGE SCALE GENOMIC DNA]</scope>
    <source>
        <strain evidence="2 3">SA-120</strain>
    </source>
</reference>
<feature type="region of interest" description="Disordered" evidence="1">
    <location>
        <begin position="1"/>
        <end position="23"/>
    </location>
</feature>
<feature type="non-terminal residue" evidence="2">
    <location>
        <position position="1"/>
    </location>
</feature>
<sequence length="144" mass="15331">VIGVRQRGPVGDGRVLPHPRPGAAAVEDRSDVVAAHFVRRDRADVRLSHLADLLLERHAAHDARDPRFHRGIGRGGGAECRPVLAVPEQVAARRGAGAACQQGKDQPEPGSQSFHRVTRSLGAVRGPRGKKRGGAGHDRAPPLE</sequence>
<dbReference type="EMBL" id="JXIG01000312">
    <property type="protein sequence ID" value="KIU01475.1"/>
    <property type="molecule type" value="Genomic_DNA"/>
</dbReference>
<gene>
    <name evidence="2" type="ORF">QU38_01425</name>
</gene>
<feature type="compositionally biased region" description="Basic and acidic residues" evidence="1">
    <location>
        <begin position="135"/>
        <end position="144"/>
    </location>
</feature>
<feature type="region of interest" description="Disordered" evidence="1">
    <location>
        <begin position="94"/>
        <end position="144"/>
    </location>
</feature>
<evidence type="ECO:0000313" key="3">
    <source>
        <dbReference type="Proteomes" id="UP000032274"/>
    </source>
</evidence>
<accession>A0AA40JQ38</accession>
<feature type="non-terminal residue" evidence="2">
    <location>
        <position position="144"/>
    </location>
</feature>
<protein>
    <submittedName>
        <fullName evidence="2">Uncharacterized protein</fullName>
    </submittedName>
</protein>
<dbReference type="Proteomes" id="UP000032274">
    <property type="component" value="Unassembled WGS sequence"/>
</dbReference>
<name>A0AA40JQ38_STAAU</name>